<dbReference type="RefSeq" id="WP_255899726.1">
    <property type="nucleotide sequence ID" value="NZ_CP050463.1"/>
</dbReference>
<protein>
    <submittedName>
        <fullName evidence="2">Uncharacterized protein</fullName>
    </submittedName>
</protein>
<keyword evidence="5" id="KW-1185">Reference proteome</keyword>
<evidence type="ECO:0000313" key="3">
    <source>
        <dbReference type="EMBL" id="UTZ30292.1"/>
    </source>
</evidence>
<organism evidence="2 4">
    <name type="scientific">Vibrio campbellii</name>
    <dbReference type="NCBI Taxonomy" id="680"/>
    <lineage>
        <taxon>Bacteria</taxon>
        <taxon>Pseudomonadati</taxon>
        <taxon>Pseudomonadota</taxon>
        <taxon>Gammaproteobacteria</taxon>
        <taxon>Vibrionales</taxon>
        <taxon>Vibrionaceae</taxon>
        <taxon>Vibrio</taxon>
    </lineage>
</organism>
<dbReference type="EMBL" id="CP050467">
    <property type="protein sequence ID" value="UTZ27483.1"/>
    <property type="molecule type" value="Genomic_DNA"/>
</dbReference>
<evidence type="ECO:0000256" key="1">
    <source>
        <dbReference type="SAM" id="Phobius"/>
    </source>
</evidence>
<dbReference type="EMBL" id="CP050470">
    <property type="protein sequence ID" value="UTZ30292.1"/>
    <property type="molecule type" value="Genomic_DNA"/>
</dbReference>
<proteinExistence type="predicted"/>
<sequence length="164" mass="18874">MYIKNKSVYFLLIALCLMIASIYLSLKKENQILVNVKTLYISVGGGLIAEEYLDVVIRNEKFEAVTVLNELDKSIDIFTKGNFHTNKTGIFSVNINQEYINDFDMNDPGGELLVYDKYLDSRRKLSFFKSVQVLEKLPNDYRLIISNSPVKKMIAVKLGKREDF</sequence>
<keyword evidence="1" id="KW-0812">Transmembrane</keyword>
<dbReference type="AlphaFoldDB" id="A0AAE9N2R7"/>
<reference evidence="2" key="1">
    <citation type="submission" date="2020-03" db="EMBL/GenBank/DDBJ databases">
        <title>Five strains of Vibrio campbellii isolated from Mariana Trench.</title>
        <authorList>
            <person name="Liang J."/>
            <person name="Zhang X.-H."/>
        </authorList>
    </citation>
    <scope>NUCLEOTIDE SEQUENCE</scope>
    <source>
        <strain evidence="3">LJC013</strain>
        <strain evidence="2">LJC014</strain>
    </source>
</reference>
<accession>A0AAE9N2R7</accession>
<name>A0AAE9N2R7_9VIBR</name>
<dbReference type="Proteomes" id="UP001059912">
    <property type="component" value="Chromosome 1"/>
</dbReference>
<keyword evidence="1" id="KW-0472">Membrane</keyword>
<gene>
    <name evidence="2" type="ORF">HB761_12445</name>
    <name evidence="3" type="ORF">HB762_02050</name>
</gene>
<dbReference type="Proteomes" id="UP001058687">
    <property type="component" value="Chromosome 1"/>
</dbReference>
<evidence type="ECO:0000313" key="4">
    <source>
        <dbReference type="Proteomes" id="UP001058687"/>
    </source>
</evidence>
<keyword evidence="1" id="KW-1133">Transmembrane helix</keyword>
<evidence type="ECO:0000313" key="5">
    <source>
        <dbReference type="Proteomes" id="UP001059912"/>
    </source>
</evidence>
<evidence type="ECO:0000313" key="2">
    <source>
        <dbReference type="EMBL" id="UTZ27483.1"/>
    </source>
</evidence>
<feature type="transmembrane region" description="Helical" evidence="1">
    <location>
        <begin position="7"/>
        <end position="26"/>
    </location>
</feature>